<dbReference type="PIRSF" id="PIRSF006054">
    <property type="entry name" value="UCP006054"/>
    <property type="match status" value="1"/>
</dbReference>
<dbReference type="GO" id="GO:0080146">
    <property type="term" value="F:L-cysteine desulfhydrase activity"/>
    <property type="evidence" value="ECO:0007669"/>
    <property type="project" value="TreeGrafter"/>
</dbReference>
<dbReference type="AlphaFoldDB" id="A0A174UU58"/>
<dbReference type="PANTHER" id="PTHR30501:SF2">
    <property type="entry name" value="UPF0597 PROTEIN YHAM"/>
    <property type="match status" value="1"/>
</dbReference>
<dbReference type="InterPro" id="IPR021144">
    <property type="entry name" value="UPF0597"/>
</dbReference>
<dbReference type="RefSeq" id="WP_022201163.1">
    <property type="nucleotide sequence ID" value="NZ_CAUDZF010000115.1"/>
</dbReference>
<dbReference type="Proteomes" id="UP000251853">
    <property type="component" value="Unassembled WGS sequence"/>
</dbReference>
<dbReference type="GO" id="GO:0019450">
    <property type="term" value="P:L-cysteine catabolic process to pyruvate"/>
    <property type="evidence" value="ECO:0007669"/>
    <property type="project" value="TreeGrafter"/>
</dbReference>
<feature type="domain" description="Serine dehydratase-like alpha subunit" evidence="2">
    <location>
        <begin position="146"/>
        <end position="407"/>
    </location>
</feature>
<protein>
    <recommendedName>
        <fullName evidence="1">UPF0597 protein ERS852480_05194</fullName>
    </recommendedName>
</protein>
<accession>A0A174UU58</accession>
<reference evidence="4 6" key="2">
    <citation type="submission" date="2018-06" db="EMBL/GenBank/DDBJ databases">
        <authorList>
            <consortium name="Pathogen Informatics"/>
            <person name="Doyle S."/>
        </authorList>
    </citation>
    <scope>NUCLEOTIDE SEQUENCE [LARGE SCALE GENOMIC DNA]</scope>
    <source>
        <strain evidence="4 6">NCTC11224</strain>
    </source>
</reference>
<evidence type="ECO:0000256" key="1">
    <source>
        <dbReference type="HAMAP-Rule" id="MF_01845"/>
    </source>
</evidence>
<dbReference type="InterPro" id="IPR005130">
    <property type="entry name" value="Ser_deHydtase-like_asu"/>
</dbReference>
<dbReference type="Pfam" id="PF03313">
    <property type="entry name" value="SDH_alpha"/>
    <property type="match status" value="1"/>
</dbReference>
<reference evidence="3 5" key="1">
    <citation type="submission" date="2015-09" db="EMBL/GenBank/DDBJ databases">
        <authorList>
            <consortium name="Pathogen Informatics"/>
        </authorList>
    </citation>
    <scope>NUCLEOTIDE SEQUENCE [LARGE SCALE GENOMIC DNA]</scope>
    <source>
        <strain evidence="3 5">2789STDY5834865</strain>
    </source>
</reference>
<sequence>MNYIEYFKQEIVPAFGCTEPIALAYAAAKAKEVLGTNPDRIIARLSGSMIKNANSIKVPGTDGRKGIAISLVTGAFLGDAEKKLRVLENVDKSRLCEADALIEQGIVHTELVPGVSNLYIEVEEHSGDDYAKVVLEDSHTNITLIERNEEILYKQDKNSSKENTINFSFEQIYDFARNTDYSEIRPILDMEIEYNIAIAEEGIQNNWGSNIGKLVLDKRPDDFVEKMVAYASAGSDARMSGCEKPVVINSGSGNQGITVSVPIILYAREHHCEENQLYRALIFANLLGLYMKQGIGKLSAYCGVVSASSASVAGIAFLSGEGEKIIRELLTNSLVVNSGLICDGAKPSCAMKIASSLRNAFLAYQQAKAGKSFQPGDGIVKDDFEETIHTISVIARDGMKKTDEVILHEMVTETC</sequence>
<gene>
    <name evidence="3" type="ORF">ERS852480_05194</name>
    <name evidence="4" type="ORF">NCTC11224_00739</name>
</gene>
<proteinExistence type="inferred from homology"/>
<name>A0A174UU58_9FIRM</name>
<comment type="similarity">
    <text evidence="1">Belongs to the UPF0597 family.</text>
</comment>
<keyword evidence="6" id="KW-1185">Reference proteome</keyword>
<organism evidence="3 5">
    <name type="scientific">Enterocloster clostridioformis</name>
    <dbReference type="NCBI Taxonomy" id="1531"/>
    <lineage>
        <taxon>Bacteria</taxon>
        <taxon>Bacillati</taxon>
        <taxon>Bacillota</taxon>
        <taxon>Clostridia</taxon>
        <taxon>Lachnospirales</taxon>
        <taxon>Lachnospiraceae</taxon>
        <taxon>Enterocloster</taxon>
    </lineage>
</organism>
<evidence type="ECO:0000313" key="3">
    <source>
        <dbReference type="EMBL" id="CUQ22489.1"/>
    </source>
</evidence>
<evidence type="ECO:0000313" key="4">
    <source>
        <dbReference type="EMBL" id="SQB04327.1"/>
    </source>
</evidence>
<evidence type="ECO:0000313" key="5">
    <source>
        <dbReference type="Proteomes" id="UP000095512"/>
    </source>
</evidence>
<dbReference type="Proteomes" id="UP000095512">
    <property type="component" value="Unassembled WGS sequence"/>
</dbReference>
<evidence type="ECO:0000259" key="2">
    <source>
        <dbReference type="Pfam" id="PF03313"/>
    </source>
</evidence>
<dbReference type="HAMAP" id="MF_01845">
    <property type="entry name" value="UPF0597"/>
    <property type="match status" value="1"/>
</dbReference>
<dbReference type="EMBL" id="CZAB01000121">
    <property type="protein sequence ID" value="CUQ22489.1"/>
    <property type="molecule type" value="Genomic_DNA"/>
</dbReference>
<dbReference type="EMBL" id="UAVW01000001">
    <property type="protein sequence ID" value="SQB04327.1"/>
    <property type="molecule type" value="Genomic_DNA"/>
</dbReference>
<evidence type="ECO:0000313" key="6">
    <source>
        <dbReference type="Proteomes" id="UP000251853"/>
    </source>
</evidence>
<dbReference type="PANTHER" id="PTHR30501">
    <property type="entry name" value="UPF0597 PROTEIN YHAM"/>
    <property type="match status" value="1"/>
</dbReference>